<feature type="transmembrane region" description="Helical" evidence="1">
    <location>
        <begin position="988"/>
        <end position="1012"/>
    </location>
</feature>
<dbReference type="Gene3D" id="3.30.70.1440">
    <property type="entry name" value="Multidrug efflux transporter AcrB pore domain"/>
    <property type="match status" value="1"/>
</dbReference>
<dbReference type="Gene3D" id="3.30.70.1320">
    <property type="entry name" value="Multidrug efflux transporter AcrB pore domain like"/>
    <property type="match status" value="1"/>
</dbReference>
<organism evidence="2 3">
    <name type="scientific">Portibacter lacus</name>
    <dbReference type="NCBI Taxonomy" id="1099794"/>
    <lineage>
        <taxon>Bacteria</taxon>
        <taxon>Pseudomonadati</taxon>
        <taxon>Bacteroidota</taxon>
        <taxon>Saprospiria</taxon>
        <taxon>Saprospirales</taxon>
        <taxon>Haliscomenobacteraceae</taxon>
        <taxon>Portibacter</taxon>
    </lineage>
</organism>
<feature type="transmembrane region" description="Helical" evidence="1">
    <location>
        <begin position="369"/>
        <end position="390"/>
    </location>
</feature>
<keyword evidence="1" id="KW-1133">Transmembrane helix</keyword>
<reference evidence="2" key="2">
    <citation type="submission" date="2023-01" db="EMBL/GenBank/DDBJ databases">
        <title>Draft genome sequence of Portibacter lacus strain NBRC 108769.</title>
        <authorList>
            <person name="Sun Q."/>
            <person name="Mori K."/>
        </authorList>
    </citation>
    <scope>NUCLEOTIDE SEQUENCE</scope>
    <source>
        <strain evidence="2">NBRC 108769</strain>
    </source>
</reference>
<dbReference type="PANTHER" id="PTHR32063:SF0">
    <property type="entry name" value="SWARMING MOTILITY PROTEIN SWRC"/>
    <property type="match status" value="1"/>
</dbReference>
<keyword evidence="3" id="KW-1185">Reference proteome</keyword>
<dbReference type="InterPro" id="IPR027463">
    <property type="entry name" value="AcrB_DN_DC_subdom"/>
</dbReference>
<feature type="transmembrane region" description="Helical" evidence="1">
    <location>
        <begin position="1100"/>
        <end position="1126"/>
    </location>
</feature>
<reference evidence="2" key="1">
    <citation type="journal article" date="2014" name="Int. J. Syst. Evol. Microbiol.">
        <title>Complete genome sequence of Corynebacterium casei LMG S-19264T (=DSM 44701T), isolated from a smear-ripened cheese.</title>
        <authorList>
            <consortium name="US DOE Joint Genome Institute (JGI-PGF)"/>
            <person name="Walter F."/>
            <person name="Albersmeier A."/>
            <person name="Kalinowski J."/>
            <person name="Ruckert C."/>
        </authorList>
    </citation>
    <scope>NUCLEOTIDE SEQUENCE</scope>
    <source>
        <strain evidence="2">NBRC 108769</strain>
    </source>
</reference>
<feature type="transmembrane region" description="Helical" evidence="1">
    <location>
        <begin position="21"/>
        <end position="42"/>
    </location>
</feature>
<feature type="transmembrane region" description="Helical" evidence="1">
    <location>
        <begin position="514"/>
        <end position="531"/>
    </location>
</feature>
<evidence type="ECO:0000313" key="3">
    <source>
        <dbReference type="Proteomes" id="UP001156666"/>
    </source>
</evidence>
<feature type="transmembrane region" description="Helical" evidence="1">
    <location>
        <begin position="396"/>
        <end position="419"/>
    </location>
</feature>
<dbReference type="SUPFAM" id="SSF82866">
    <property type="entry name" value="Multidrug efflux transporter AcrB transmembrane domain"/>
    <property type="match status" value="2"/>
</dbReference>
<feature type="transmembrane region" description="Helical" evidence="1">
    <location>
        <begin position="346"/>
        <end position="364"/>
    </location>
</feature>
<dbReference type="PRINTS" id="PR00702">
    <property type="entry name" value="ACRIFLAVINRP"/>
</dbReference>
<dbReference type="EMBL" id="BSOH01000007">
    <property type="protein sequence ID" value="GLR16862.1"/>
    <property type="molecule type" value="Genomic_DNA"/>
</dbReference>
<feature type="transmembrane region" description="Helical" evidence="1">
    <location>
        <begin position="439"/>
        <end position="459"/>
    </location>
</feature>
<gene>
    <name evidence="2" type="ORF">GCM10007940_14770</name>
</gene>
<dbReference type="RefSeq" id="WP_235290956.1">
    <property type="nucleotide sequence ID" value="NZ_BSOH01000007.1"/>
</dbReference>
<dbReference type="Gene3D" id="1.20.1640.10">
    <property type="entry name" value="Multidrug efflux transporter AcrB transmembrane domain"/>
    <property type="match status" value="2"/>
</dbReference>
<dbReference type="SUPFAM" id="SSF82714">
    <property type="entry name" value="Multidrug efflux transporter AcrB TolC docking domain, DN and DC subdomains"/>
    <property type="match status" value="2"/>
</dbReference>
<dbReference type="GO" id="GO:0042910">
    <property type="term" value="F:xenobiotic transmembrane transporter activity"/>
    <property type="evidence" value="ECO:0007669"/>
    <property type="project" value="TreeGrafter"/>
</dbReference>
<dbReference type="PANTHER" id="PTHR32063">
    <property type="match status" value="1"/>
</dbReference>
<dbReference type="GO" id="GO:0005886">
    <property type="term" value="C:plasma membrane"/>
    <property type="evidence" value="ECO:0007669"/>
    <property type="project" value="TreeGrafter"/>
</dbReference>
<protein>
    <submittedName>
        <fullName evidence="2">Copper transporter</fullName>
    </submittedName>
</protein>
<dbReference type="AlphaFoldDB" id="A0AA37SNA1"/>
<dbReference type="SUPFAM" id="SSF82693">
    <property type="entry name" value="Multidrug efflux transporter AcrB pore domain, PN1, PN2, PC1 and PC2 subdomains"/>
    <property type="match status" value="3"/>
</dbReference>
<evidence type="ECO:0000256" key="1">
    <source>
        <dbReference type="SAM" id="Phobius"/>
    </source>
</evidence>
<sequence length="1145" mass="126818">MSEKNKNLRTFGLTNLAVNNKISVFLLTGMIFIFGIISYVGMPKESFPEITFPQVFVNTPYFGNSAGDIENLITRPLEKELASISEIKNLTSSSMQDFSIITCEFETDIDIEFAKQKVKDAVDKAKSELPTDLTSDPEVLDINLSEIPIMSVNLSGDFPNDELRSYAEFLQDRFEDLSEISSVTLKGTLEREVQINVDIPLMQGLQVSFGDVENAVKSENMTMSGGEIVNNDFRRSIRVIGEFTDVSELENLIVKSENQKPIYLRDFAEVLFGYAEQTSIARSDKLPVVSLDIIKRAGENLLLASDKIKDIIDEAQMNSLPENLSVKVFNDQSVATRDLVSNLENSIISGVILVVLVLLFFLGLRNSTFVGIAIPLSMLMGIMILSFVGYTLNMVVLFSLILALGMLVDNAIVVVENIYRYYGEGYSKDDAAKYGTGEVALPIIASTATTLAAFVPLAFWPGLFGSFMKFLPITLIAVLTASLFIALVINPVLTSTFITKQEENVAKNKIRKNITYLVISLVSVAFIGLIGHLTGTIWLRNICIIIGGLMLINFLILKPASRVFQQSIMPFLENLYDRFIRLALYKFMPYLLFIGSFVLLFAAFAILGSNPPKVELFPSTDPNYVNVFVELPLGKDIEATNDIMKRIEENVERDMAKHTDVVDAILSQIGENTGDPNAGPSFGASPNQARLTVSFVPSDERGDKSTFDIMEQIRTSVQGIPGVKVSVDKEQSGPPQEKPVYIEITGEDIDQLAIQSESLIKFINQSSVAGIEELSADVKIGKPEMQINVDRKAARRYEISTFSIADVIRTAVFGKEISKYKQGEDEYPINLRAKESFRNSVGDILNQKITFRNPANGQIAQVPISAVADITYTSTYSAINRKDQERMITITSNVLQGFNANEVVESIRLVLEDYEMPEGYKFEFAGQQEQQAEEMSFLSGALGIAVFMIFLILVMQFNSIISPFIIILSVVFSLIGVLFGYIGSGMDILIIMTGVGVISLAGIVVNNAIVLVDYTNLMVQRKRESLGIDKMSNMAIEDIKEAIVKSGATRLRPVLLTAITTVLGLIPLAIGLNINFFTLITEFDPQYYVGGDSAAFWGTMAWTVIYGLVFSTFLTLVVVPVMYWLAFLMKRSTNRLFAKKKPKTV</sequence>
<proteinExistence type="predicted"/>
<dbReference type="Gene3D" id="3.30.70.1430">
    <property type="entry name" value="Multidrug efflux transporter AcrB pore domain"/>
    <property type="match status" value="2"/>
</dbReference>
<name>A0AA37SNA1_9BACT</name>
<accession>A0AA37SNA1</accession>
<feature type="transmembrane region" description="Helical" evidence="1">
    <location>
        <begin position="1054"/>
        <end position="1080"/>
    </location>
</feature>
<dbReference type="Pfam" id="PF00873">
    <property type="entry name" value="ACR_tran"/>
    <property type="match status" value="1"/>
</dbReference>
<keyword evidence="1" id="KW-0812">Transmembrane</keyword>
<keyword evidence="1" id="KW-0472">Membrane</keyword>
<comment type="caution">
    <text evidence="2">The sequence shown here is derived from an EMBL/GenBank/DDBJ whole genome shotgun (WGS) entry which is preliminary data.</text>
</comment>
<evidence type="ECO:0000313" key="2">
    <source>
        <dbReference type="EMBL" id="GLR16862.1"/>
    </source>
</evidence>
<feature type="transmembrane region" description="Helical" evidence="1">
    <location>
        <begin position="471"/>
        <end position="493"/>
    </location>
</feature>
<feature type="transmembrane region" description="Helical" evidence="1">
    <location>
        <begin position="961"/>
        <end position="982"/>
    </location>
</feature>
<dbReference type="Proteomes" id="UP001156666">
    <property type="component" value="Unassembled WGS sequence"/>
</dbReference>
<dbReference type="InterPro" id="IPR001036">
    <property type="entry name" value="Acrflvin-R"/>
</dbReference>
<feature type="transmembrane region" description="Helical" evidence="1">
    <location>
        <begin position="537"/>
        <end position="557"/>
    </location>
</feature>
<dbReference type="Gene3D" id="3.30.2090.10">
    <property type="entry name" value="Multidrug efflux transporter AcrB TolC docking domain, DN and DC subdomains"/>
    <property type="match status" value="2"/>
</dbReference>
<feature type="transmembrane region" description="Helical" evidence="1">
    <location>
        <begin position="587"/>
        <end position="607"/>
    </location>
</feature>
<feature type="transmembrane region" description="Helical" evidence="1">
    <location>
        <begin position="935"/>
        <end position="954"/>
    </location>
</feature>